<sequence>MLKNTHSPFKINTTITMSSMYEINKILETSSALDIGFIPTMNSTSRSTNVTQPNSRNSTNSLPSIASLPETITAPNSRFSFANTGVLGPTSFLTKMRSITEDNSASTSSKMTEPINTPGFRISSKTFTFKDENPTNRVSSLQSTSPSSDSNTATQMDGTIEITSENDKLSSSSLSKSSMLKNTHSPFKINATIPMSSTSEINRIPHTSLLDIDIIPTTHSGISRSTKVTLPNSRNSTKSSQSIEPTDSNRFITVDNSALTSSKMTKPTISPDISTSSKTFTFINESLTNRVSSLQSTSPSSDPNNAQKMSGRIETATEIDNIPSSNSKAESSMLQTTHSPFKINTTITMSSMYEINKILETSSALDVGFIPTMNSTSRRSTKVTQPNSRNSSSSIPSIASLPETSTAPNSKFSFANTGVLGPTSFLTKMRSITEDNSASTSSKMTEPTNTPGFHTSSKTFTFRDKNPTNNVSSLQSTSPSSDSKTAPKMDGTIEITSENDNMLSSSSLSEFSKLRITEDSSASTSSKMTEPTITPDSSTSKTFTFIYKSLTSNVSRVQSTSLSSDTNTAPKMDGTTEVTTLHATKSVFESSNLKNISIQSRNSTAVTKSFTREYRTELLTVSSSQNIKSIDINIFPTMGPLQTNPTLFKSATDQSIMMTNPSYPSHTSNISVPDTLSNTAPTQPISSSSKLNTSPMTMTSPGTTSDVGISPTASPASDFTISISPIHEFVRTPSKSFPTTPSLPTTLSKMVSQQTRVLPKTTTSQITKSESSHPGKNSATPAASLPSDITLDADLPTQTSIISAKHTKYKFTASENIPKTTLSTRTSLFVTRVLTNASPLTKENIALTSSKGNILSSTSLLLTPPELVSIYIFGYNLF</sequence>
<evidence type="ECO:0000313" key="4">
    <source>
        <dbReference type="Xenbase" id="XB-GENE-29096147"/>
    </source>
</evidence>
<feature type="compositionally biased region" description="Low complexity" evidence="1">
    <location>
        <begin position="472"/>
        <end position="483"/>
    </location>
</feature>
<feature type="compositionally biased region" description="Polar residues" evidence="1">
    <location>
        <begin position="372"/>
        <end position="385"/>
    </location>
</feature>
<feature type="compositionally biased region" description="Polar residues" evidence="1">
    <location>
        <begin position="751"/>
        <end position="781"/>
    </location>
</feature>
<feature type="region of interest" description="Disordered" evidence="1">
    <location>
        <begin position="679"/>
        <end position="709"/>
    </location>
</feature>
<evidence type="ECO:0000313" key="3">
    <source>
        <dbReference type="RefSeq" id="XP_031756777.1"/>
    </source>
</evidence>
<accession>A0A8J1JFX5</accession>
<dbReference type="Proteomes" id="UP000008143">
    <property type="component" value="Chromosome 4"/>
</dbReference>
<gene>
    <name evidence="3 4" type="primary">LOC116410422</name>
</gene>
<dbReference type="OrthoDB" id="10682873at2759"/>
<dbReference type="Xenbase" id="XB-GENE-29096147">
    <property type="gene designation" value="LOC116410422"/>
</dbReference>
<feature type="compositionally biased region" description="Polar residues" evidence="1">
    <location>
        <begin position="679"/>
        <end position="692"/>
    </location>
</feature>
<dbReference type="KEGG" id="xtr:116410422"/>
<protein>
    <submittedName>
        <fullName evidence="3">Uncharacterized protein LOC116410422</fullName>
    </submittedName>
</protein>
<dbReference type="AGR" id="Xenbase:XB-GENE-29096147"/>
<feature type="region of interest" description="Disordered" evidence="1">
    <location>
        <begin position="372"/>
        <end position="414"/>
    </location>
</feature>
<feature type="compositionally biased region" description="Low complexity" evidence="1">
    <location>
        <begin position="693"/>
        <end position="705"/>
    </location>
</feature>
<feature type="region of interest" description="Disordered" evidence="1">
    <location>
        <begin position="44"/>
        <end position="64"/>
    </location>
</feature>
<organism evidence="2 3">
    <name type="scientific">Xenopus tropicalis</name>
    <name type="common">Western clawed frog</name>
    <name type="synonym">Silurana tropicalis</name>
    <dbReference type="NCBI Taxonomy" id="8364"/>
    <lineage>
        <taxon>Eukaryota</taxon>
        <taxon>Metazoa</taxon>
        <taxon>Chordata</taxon>
        <taxon>Craniata</taxon>
        <taxon>Vertebrata</taxon>
        <taxon>Euteleostomi</taxon>
        <taxon>Amphibia</taxon>
        <taxon>Batrachia</taxon>
        <taxon>Anura</taxon>
        <taxon>Pipoidea</taxon>
        <taxon>Pipidae</taxon>
        <taxon>Xenopodinae</taxon>
        <taxon>Xenopus</taxon>
        <taxon>Silurana</taxon>
    </lineage>
</organism>
<reference evidence="3" key="1">
    <citation type="submission" date="2025-08" db="UniProtKB">
        <authorList>
            <consortium name="RefSeq"/>
        </authorList>
    </citation>
    <scope>IDENTIFICATION</scope>
    <source>
        <strain evidence="3">Nigerian</strain>
        <tissue evidence="3">Liver and blood</tissue>
    </source>
</reference>
<feature type="region of interest" description="Disordered" evidence="1">
    <location>
        <begin position="751"/>
        <end position="789"/>
    </location>
</feature>
<dbReference type="GeneID" id="116410422"/>
<evidence type="ECO:0000256" key="1">
    <source>
        <dbReference type="SAM" id="MobiDB-lite"/>
    </source>
</evidence>
<dbReference type="AlphaFoldDB" id="A0A8J1JFX5"/>
<feature type="region of interest" description="Disordered" evidence="1">
    <location>
        <begin position="434"/>
        <end position="489"/>
    </location>
</feature>
<feature type="compositionally biased region" description="Polar residues" evidence="1">
    <location>
        <begin position="402"/>
        <end position="414"/>
    </location>
</feature>
<feature type="compositionally biased region" description="Polar residues" evidence="1">
    <location>
        <begin position="434"/>
        <end position="460"/>
    </location>
</feature>
<proteinExistence type="predicted"/>
<feature type="compositionally biased region" description="Low complexity" evidence="1">
    <location>
        <begin position="386"/>
        <end position="400"/>
    </location>
</feature>
<feature type="compositionally biased region" description="Low complexity" evidence="1">
    <location>
        <begin position="139"/>
        <end position="150"/>
    </location>
</feature>
<feature type="region of interest" description="Disordered" evidence="1">
    <location>
        <begin position="222"/>
        <end position="249"/>
    </location>
</feature>
<feature type="region of interest" description="Disordered" evidence="1">
    <location>
        <begin position="131"/>
        <end position="154"/>
    </location>
</feature>
<name>A0A8J1JFX5_XENTR</name>
<keyword evidence="2" id="KW-1185">Reference proteome</keyword>
<evidence type="ECO:0000313" key="2">
    <source>
        <dbReference type="Proteomes" id="UP000008143"/>
    </source>
</evidence>
<dbReference type="RefSeq" id="XP_031756777.1">
    <property type="nucleotide sequence ID" value="XM_031900917.1"/>
</dbReference>